<dbReference type="InterPro" id="IPR036856">
    <property type="entry name" value="Ald_Oxase/Xan_DH_a/b_sf"/>
</dbReference>
<keyword evidence="2" id="KW-0560">Oxidoreductase</keyword>
<dbReference type="SMART" id="SM01008">
    <property type="entry name" value="Ald_Xan_dh_C"/>
    <property type="match status" value="1"/>
</dbReference>
<feature type="domain" description="Aldehyde oxidase/xanthine dehydrogenase a/b hammerhead" evidence="3">
    <location>
        <begin position="16"/>
        <end position="76"/>
    </location>
</feature>
<dbReference type="Gene3D" id="3.30.365.10">
    <property type="entry name" value="Aldehyde oxidase/xanthine dehydrogenase, molybdopterin binding domain"/>
    <property type="match status" value="1"/>
</dbReference>
<dbReference type="GO" id="GO:0016491">
    <property type="term" value="F:oxidoreductase activity"/>
    <property type="evidence" value="ECO:0007669"/>
    <property type="project" value="UniProtKB-KW"/>
</dbReference>
<evidence type="ECO:0000313" key="4">
    <source>
        <dbReference type="EMBL" id="SVE08924.1"/>
    </source>
</evidence>
<accession>A0A383AML8</accession>
<proteinExistence type="predicted"/>
<dbReference type="PANTHER" id="PTHR11908">
    <property type="entry name" value="XANTHINE DEHYDROGENASE"/>
    <property type="match status" value="1"/>
</dbReference>
<organism evidence="4">
    <name type="scientific">marine metagenome</name>
    <dbReference type="NCBI Taxonomy" id="408172"/>
    <lineage>
        <taxon>unclassified sequences</taxon>
        <taxon>metagenomes</taxon>
        <taxon>ecological metagenomes</taxon>
    </lineage>
</organism>
<evidence type="ECO:0000256" key="2">
    <source>
        <dbReference type="ARBA" id="ARBA00023002"/>
    </source>
</evidence>
<dbReference type="GO" id="GO:0005506">
    <property type="term" value="F:iron ion binding"/>
    <property type="evidence" value="ECO:0007669"/>
    <property type="project" value="InterPro"/>
</dbReference>
<dbReference type="InterPro" id="IPR016208">
    <property type="entry name" value="Ald_Oxase/xanthine_DH-like"/>
</dbReference>
<name>A0A383AML8_9ZZZZ</name>
<protein>
    <recommendedName>
        <fullName evidence="3">Aldehyde oxidase/xanthine dehydrogenase a/b hammerhead domain-containing protein</fullName>
    </recommendedName>
</protein>
<dbReference type="Gene3D" id="3.90.1170.50">
    <property type="entry name" value="Aldehyde oxidase/xanthine dehydrogenase, a/b hammerhead"/>
    <property type="match status" value="1"/>
</dbReference>
<dbReference type="Pfam" id="PF01315">
    <property type="entry name" value="Ald_Xan_dh_C"/>
    <property type="match status" value="1"/>
</dbReference>
<dbReference type="EMBL" id="UINC01193348">
    <property type="protein sequence ID" value="SVE08924.1"/>
    <property type="molecule type" value="Genomic_DNA"/>
</dbReference>
<dbReference type="PANTHER" id="PTHR11908:SF132">
    <property type="entry name" value="ALDEHYDE OXIDASE 1-RELATED"/>
    <property type="match status" value="1"/>
</dbReference>
<feature type="non-terminal residue" evidence="4">
    <location>
        <position position="76"/>
    </location>
</feature>
<keyword evidence="1" id="KW-0500">Molybdenum</keyword>
<dbReference type="SUPFAM" id="SSF54665">
    <property type="entry name" value="CO dehydrogenase molybdoprotein N-domain-like"/>
    <property type="match status" value="1"/>
</dbReference>
<evidence type="ECO:0000256" key="1">
    <source>
        <dbReference type="ARBA" id="ARBA00022505"/>
    </source>
</evidence>
<gene>
    <name evidence="4" type="ORF">METZ01_LOCUS461778</name>
</gene>
<sequence length="76" mass="8216">VVGQTGALVGSLSKVMGESNYADDLFLPRMLYCRILRSTHPHARIRSIDTGPALKRKGVIAVITGKDLPIPYGILP</sequence>
<reference evidence="4" key="1">
    <citation type="submission" date="2018-05" db="EMBL/GenBank/DDBJ databases">
        <authorList>
            <person name="Lanie J.A."/>
            <person name="Ng W.-L."/>
            <person name="Kazmierczak K.M."/>
            <person name="Andrzejewski T.M."/>
            <person name="Davidsen T.M."/>
            <person name="Wayne K.J."/>
            <person name="Tettelin H."/>
            <person name="Glass J.I."/>
            <person name="Rusch D."/>
            <person name="Podicherti R."/>
            <person name="Tsui H.-C.T."/>
            <person name="Winkler M.E."/>
        </authorList>
    </citation>
    <scope>NUCLEOTIDE SEQUENCE</scope>
</reference>
<dbReference type="InterPro" id="IPR000674">
    <property type="entry name" value="Ald_Oxase/Xan_DH_a/b"/>
</dbReference>
<feature type="non-terminal residue" evidence="4">
    <location>
        <position position="1"/>
    </location>
</feature>
<dbReference type="AlphaFoldDB" id="A0A383AML8"/>
<evidence type="ECO:0000259" key="3">
    <source>
        <dbReference type="SMART" id="SM01008"/>
    </source>
</evidence>